<protein>
    <submittedName>
        <fullName evidence="1">Uncharacterized protein</fullName>
    </submittedName>
</protein>
<dbReference type="PATRIC" id="fig|1423812.3.peg.2158"/>
<gene>
    <name evidence="1" type="ORF">FD20_GL002031</name>
</gene>
<dbReference type="RefSeq" id="WP_057738782.1">
    <property type="nucleotide sequence ID" value="NZ_AZEG01000055.1"/>
</dbReference>
<comment type="caution">
    <text evidence="1">The sequence shown here is derived from an EMBL/GenBank/DDBJ whole genome shotgun (WGS) entry which is preliminary data.</text>
</comment>
<name>A0A0R1PLT8_9LACO</name>
<dbReference type="AlphaFoldDB" id="A0A0R1PLT8"/>
<evidence type="ECO:0000313" key="1">
    <source>
        <dbReference type="EMBL" id="KRL33057.1"/>
    </source>
</evidence>
<sequence>MGLFKSQAERDAQKQAKMEKWLNDRGLEGVQKDNYTQVDRIRTYLNGTGLLGFMPSAVDATKNSMYLLQAVTEQNWLLIKQQDRLAQQNDEIIELLKGSNK</sequence>
<evidence type="ECO:0000313" key="2">
    <source>
        <dbReference type="Proteomes" id="UP000051155"/>
    </source>
</evidence>
<organism evidence="1 2">
    <name type="scientific">Liquorilactobacillus uvarum DSM 19971</name>
    <dbReference type="NCBI Taxonomy" id="1423812"/>
    <lineage>
        <taxon>Bacteria</taxon>
        <taxon>Bacillati</taxon>
        <taxon>Bacillota</taxon>
        <taxon>Bacilli</taxon>
        <taxon>Lactobacillales</taxon>
        <taxon>Lactobacillaceae</taxon>
        <taxon>Liquorilactobacillus</taxon>
    </lineage>
</organism>
<proteinExistence type="predicted"/>
<dbReference type="EMBL" id="AZEG01000055">
    <property type="protein sequence ID" value="KRL33057.1"/>
    <property type="molecule type" value="Genomic_DNA"/>
</dbReference>
<dbReference type="Proteomes" id="UP000051155">
    <property type="component" value="Unassembled WGS sequence"/>
</dbReference>
<keyword evidence="2" id="KW-1185">Reference proteome</keyword>
<accession>A0A0R1PLT8</accession>
<dbReference type="OrthoDB" id="2299696at2"/>
<reference evidence="1 2" key="1">
    <citation type="journal article" date="2015" name="Genome Announc.">
        <title>Expanding the biotechnology potential of lactobacilli through comparative genomics of 213 strains and associated genera.</title>
        <authorList>
            <person name="Sun Z."/>
            <person name="Harris H.M."/>
            <person name="McCann A."/>
            <person name="Guo C."/>
            <person name="Argimon S."/>
            <person name="Zhang W."/>
            <person name="Yang X."/>
            <person name="Jeffery I.B."/>
            <person name="Cooney J.C."/>
            <person name="Kagawa T.F."/>
            <person name="Liu W."/>
            <person name="Song Y."/>
            <person name="Salvetti E."/>
            <person name="Wrobel A."/>
            <person name="Rasinkangas P."/>
            <person name="Parkhill J."/>
            <person name="Rea M.C."/>
            <person name="O'Sullivan O."/>
            <person name="Ritari J."/>
            <person name="Douillard F.P."/>
            <person name="Paul Ross R."/>
            <person name="Yang R."/>
            <person name="Briner A.E."/>
            <person name="Felis G.E."/>
            <person name="de Vos W.M."/>
            <person name="Barrangou R."/>
            <person name="Klaenhammer T.R."/>
            <person name="Caufield P.W."/>
            <person name="Cui Y."/>
            <person name="Zhang H."/>
            <person name="O'Toole P.W."/>
        </authorList>
    </citation>
    <scope>NUCLEOTIDE SEQUENCE [LARGE SCALE GENOMIC DNA]</scope>
    <source>
        <strain evidence="1 2">DSM 19971</strain>
    </source>
</reference>